<name>A0A653E2D8_9PSED</name>
<dbReference type="InterPro" id="IPR012902">
    <property type="entry name" value="N_methyl_site"/>
</dbReference>
<keyword evidence="1" id="KW-0472">Membrane</keyword>
<evidence type="ECO:0000313" key="2">
    <source>
        <dbReference type="EMBL" id="VEV95960.1"/>
    </source>
</evidence>
<dbReference type="Pfam" id="PF07963">
    <property type="entry name" value="N_methyl"/>
    <property type="match status" value="1"/>
</dbReference>
<accession>A0A653E2D8</accession>
<dbReference type="NCBIfam" id="TIGR02532">
    <property type="entry name" value="IV_pilin_GFxxxE"/>
    <property type="match status" value="1"/>
</dbReference>
<keyword evidence="1" id="KW-0812">Transmembrane</keyword>
<organism evidence="2">
    <name type="scientific">Pseudomonas marincola</name>
    <dbReference type="NCBI Taxonomy" id="437900"/>
    <lineage>
        <taxon>Bacteria</taxon>
        <taxon>Pseudomonadati</taxon>
        <taxon>Pseudomonadota</taxon>
        <taxon>Gammaproteobacteria</taxon>
        <taxon>Pseudomonadales</taxon>
        <taxon>Pseudomonadaceae</taxon>
        <taxon>Pseudomonas</taxon>
    </lineage>
</organism>
<dbReference type="EMBL" id="LR215729">
    <property type="protein sequence ID" value="VEV95960.1"/>
    <property type="molecule type" value="Genomic_DNA"/>
</dbReference>
<proteinExistence type="predicted"/>
<protein>
    <recommendedName>
        <fullName evidence="3">Type IV pilus assembly protein PilW</fullName>
    </recommendedName>
</protein>
<evidence type="ECO:0000256" key="1">
    <source>
        <dbReference type="SAM" id="Phobius"/>
    </source>
</evidence>
<sequence>MSKQTGMSLIELMVSILISSLLILGAIELFASTSASNRTNVAVARVQESGRIALEIIGSDARRAGYQGCRSARSTLKIKGLTLPNDAIEAGDRSITFNYATTQDTGVPFSYYKTCQGEALFLKRVTYSQCETNRLCMDDEPVLDHAHINAIEFAVVADSKTLWVESSEVTPEQLADTRAVRVSLDINDARDEVARTYSNTYQLRNRL</sequence>
<keyword evidence="1" id="KW-1133">Transmembrane helix</keyword>
<gene>
    <name evidence="2" type="ORF">PMYSY11_0913</name>
</gene>
<dbReference type="AlphaFoldDB" id="A0A653E2D8"/>
<evidence type="ECO:0008006" key="3">
    <source>
        <dbReference type="Google" id="ProtNLM"/>
    </source>
</evidence>
<dbReference type="RefSeq" id="WP_150547684.1">
    <property type="nucleotide sequence ID" value="NZ_LR215729.2"/>
</dbReference>
<reference evidence="2" key="1">
    <citation type="submission" date="2019-02" db="EMBL/GenBank/DDBJ databases">
        <authorList>
            <consortium name="Genoscope - CEA"/>
            <person name="William W."/>
        </authorList>
    </citation>
    <scope>NUCLEOTIDE SEQUENCE [LARGE SCALE GENOMIC DNA]</scope>
    <source>
        <strain evidence="2">YSy11</strain>
    </source>
</reference>
<dbReference type="PROSITE" id="PS00409">
    <property type="entry name" value="PROKAR_NTER_METHYL"/>
    <property type="match status" value="1"/>
</dbReference>
<feature type="transmembrane region" description="Helical" evidence="1">
    <location>
        <begin position="12"/>
        <end position="31"/>
    </location>
</feature>